<dbReference type="PANTHER" id="PTHR37245:SF4">
    <property type="entry name" value="PAMP-INDUCED SECRETED PEPTIDE 1"/>
    <property type="match status" value="1"/>
</dbReference>
<organism evidence="2 3">
    <name type="scientific">Carya illinoinensis</name>
    <name type="common">Pecan</name>
    <dbReference type="NCBI Taxonomy" id="32201"/>
    <lineage>
        <taxon>Eukaryota</taxon>
        <taxon>Viridiplantae</taxon>
        <taxon>Streptophyta</taxon>
        <taxon>Embryophyta</taxon>
        <taxon>Tracheophyta</taxon>
        <taxon>Spermatophyta</taxon>
        <taxon>Magnoliopsida</taxon>
        <taxon>eudicotyledons</taxon>
        <taxon>Gunneridae</taxon>
        <taxon>Pentapetalae</taxon>
        <taxon>rosids</taxon>
        <taxon>fabids</taxon>
        <taxon>Fagales</taxon>
        <taxon>Juglandaceae</taxon>
        <taxon>Carya</taxon>
    </lineage>
</organism>
<dbReference type="Proteomes" id="UP000811246">
    <property type="component" value="Chromosome 1"/>
</dbReference>
<feature type="chain" id="PRO_5037732839" evidence="1">
    <location>
        <begin position="25"/>
        <end position="68"/>
    </location>
</feature>
<feature type="signal peptide" evidence="1">
    <location>
        <begin position="1"/>
        <end position="24"/>
    </location>
</feature>
<dbReference type="PANTHER" id="PTHR37245">
    <property type="entry name" value="PAMP-INDUCED SECRETED PEPTIDE 1"/>
    <property type="match status" value="1"/>
</dbReference>
<dbReference type="AlphaFoldDB" id="A0A922G4V8"/>
<name>A0A922G4V8_CARIL</name>
<sequence>MNFRTAVLIIFIISAAILMCNVEATRMLCEDLGSSNYQAAETYEKVKYTMSYWLQRLPTGSSDKGDGH</sequence>
<dbReference type="InterPro" id="IPR040273">
    <property type="entry name" value="PIP1"/>
</dbReference>
<dbReference type="GO" id="GO:0006952">
    <property type="term" value="P:defense response"/>
    <property type="evidence" value="ECO:0007669"/>
    <property type="project" value="InterPro"/>
</dbReference>
<dbReference type="EMBL" id="CM031825">
    <property type="protein sequence ID" value="KAG6732303.1"/>
    <property type="molecule type" value="Genomic_DNA"/>
</dbReference>
<evidence type="ECO:0000256" key="1">
    <source>
        <dbReference type="SAM" id="SignalP"/>
    </source>
</evidence>
<proteinExistence type="predicted"/>
<accession>A0A922G4V8</accession>
<gene>
    <name evidence="2" type="ORF">I3842_01G170500</name>
</gene>
<keyword evidence="1" id="KW-0732">Signal</keyword>
<reference evidence="2" key="1">
    <citation type="submission" date="2021-01" db="EMBL/GenBank/DDBJ databases">
        <authorList>
            <person name="Lovell J.T."/>
            <person name="Bentley N."/>
            <person name="Bhattarai G."/>
            <person name="Jenkins J.W."/>
            <person name="Sreedasyam A."/>
            <person name="Alarcon Y."/>
            <person name="Bock C."/>
            <person name="Boston L."/>
            <person name="Carlson J."/>
            <person name="Cervantes K."/>
            <person name="Clermont K."/>
            <person name="Krom N."/>
            <person name="Kubenka K."/>
            <person name="Mamidi S."/>
            <person name="Mattison C."/>
            <person name="Monteros M."/>
            <person name="Pisani C."/>
            <person name="Plott C."/>
            <person name="Rajasekar S."/>
            <person name="Rhein H.S."/>
            <person name="Rohla C."/>
            <person name="Song M."/>
            <person name="Hilaire R.S."/>
            <person name="Shu S."/>
            <person name="Wells L."/>
            <person name="Wang X."/>
            <person name="Webber J."/>
            <person name="Heerema R.J."/>
            <person name="Klein P."/>
            <person name="Conner P."/>
            <person name="Grauke L."/>
            <person name="Grimwood J."/>
            <person name="Schmutz J."/>
            <person name="Randall J.J."/>
        </authorList>
    </citation>
    <scope>NUCLEOTIDE SEQUENCE</scope>
    <source>
        <tissue evidence="2">Leaf</tissue>
    </source>
</reference>
<evidence type="ECO:0000313" key="2">
    <source>
        <dbReference type="EMBL" id="KAG6732303.1"/>
    </source>
</evidence>
<protein>
    <submittedName>
        <fullName evidence="2">Uncharacterized protein</fullName>
    </submittedName>
</protein>
<dbReference type="OrthoDB" id="1872350at2759"/>
<comment type="caution">
    <text evidence="2">The sequence shown here is derived from an EMBL/GenBank/DDBJ whole genome shotgun (WGS) entry which is preliminary data.</text>
</comment>
<evidence type="ECO:0000313" key="3">
    <source>
        <dbReference type="Proteomes" id="UP000811246"/>
    </source>
</evidence>